<protein>
    <recommendedName>
        <fullName evidence="4">Bacterial surface antigen (D15) domain-containing protein</fullName>
    </recommendedName>
</protein>
<gene>
    <name evidence="2" type="ORF">E6K76_00590</name>
</gene>
<evidence type="ECO:0008006" key="4">
    <source>
        <dbReference type="Google" id="ProtNLM"/>
    </source>
</evidence>
<dbReference type="AlphaFoldDB" id="A0A538TB12"/>
<keyword evidence="1" id="KW-0732">Signal</keyword>
<dbReference type="Proteomes" id="UP000316852">
    <property type="component" value="Unassembled WGS sequence"/>
</dbReference>
<proteinExistence type="predicted"/>
<accession>A0A538TB12</accession>
<feature type="chain" id="PRO_5022216279" description="Bacterial surface antigen (D15) domain-containing protein" evidence="1">
    <location>
        <begin position="25"/>
        <end position="607"/>
    </location>
</feature>
<sequence>MKRLSHIASVSVALLGWHAATAGASIPRAPQALEPRVERYALEAGPGVDSLLAAPLADSSSGADSAGAASGAPRLWTREELQSLAARARDRLLARGAIGAIVRLTLAPGPGGEEGGVAKITVERRPAPSRIVAAVRGGEEVVADGAGIFQRASGGSGEPRAILAGLEALRSEAQARGRLGAEASLDSVVLADSATARFHVFLNPGPPVALDTLEVGGAAVRPSVVGSISGLRKGRVLTPEVLDDARARLEASELFASVGSIQVAPMAEPGRARVIAPVVENRLSRFEGAVGVQNGGGITGLADLALGNIGGSGRSAGAKWAGFGAGRSDYAARYREPSLLRSGLDAQVALEAQVADSLYTQTKWSLELSGRPTPRARAAAALRRSGSAYTGAGRGTSATWSLEGRFTWRGLTPPENPARGFAAAVAGEAGRRIESYPGYPRTSRGVLKGTLTWEAAQPTGRGRALYAAMRAERVSLGGGPLPAEELRFLGGSEGLRGHRDRAFGGDRVLAMTLEHRWITGPGGARVFLFLDGARHDLGVPVEAGSARGDASLGAALARTELSPGWEFGYGAGLRSPTRAGTVGIELGLRPGAPLRESKLHLHYATDW</sequence>
<feature type="signal peptide" evidence="1">
    <location>
        <begin position="1"/>
        <end position="24"/>
    </location>
</feature>
<comment type="caution">
    <text evidence="2">The sequence shown here is derived from an EMBL/GenBank/DDBJ whole genome shotgun (WGS) entry which is preliminary data.</text>
</comment>
<evidence type="ECO:0000313" key="2">
    <source>
        <dbReference type="EMBL" id="TMQ60832.1"/>
    </source>
</evidence>
<dbReference type="Gene3D" id="2.40.160.50">
    <property type="entry name" value="membrane protein fhac: a member of the omp85/tpsb transporter family"/>
    <property type="match status" value="1"/>
</dbReference>
<reference evidence="2 3" key="1">
    <citation type="journal article" date="2019" name="Nat. Microbiol.">
        <title>Mediterranean grassland soil C-N compound turnover is dependent on rainfall and depth, and is mediated by genomically divergent microorganisms.</title>
        <authorList>
            <person name="Diamond S."/>
            <person name="Andeer P.F."/>
            <person name="Li Z."/>
            <person name="Crits-Christoph A."/>
            <person name="Burstein D."/>
            <person name="Anantharaman K."/>
            <person name="Lane K.R."/>
            <person name="Thomas B.C."/>
            <person name="Pan C."/>
            <person name="Northen T.R."/>
            <person name="Banfield J.F."/>
        </authorList>
    </citation>
    <scope>NUCLEOTIDE SEQUENCE [LARGE SCALE GENOMIC DNA]</scope>
    <source>
        <strain evidence="2">WS_6</strain>
    </source>
</reference>
<organism evidence="2 3">
    <name type="scientific">Eiseniibacteriota bacterium</name>
    <dbReference type="NCBI Taxonomy" id="2212470"/>
    <lineage>
        <taxon>Bacteria</taxon>
        <taxon>Candidatus Eiseniibacteriota</taxon>
    </lineage>
</organism>
<evidence type="ECO:0000313" key="3">
    <source>
        <dbReference type="Proteomes" id="UP000316852"/>
    </source>
</evidence>
<name>A0A538TB12_UNCEI</name>
<dbReference type="EMBL" id="VBOW01000008">
    <property type="protein sequence ID" value="TMQ60832.1"/>
    <property type="molecule type" value="Genomic_DNA"/>
</dbReference>
<evidence type="ECO:0000256" key="1">
    <source>
        <dbReference type="SAM" id="SignalP"/>
    </source>
</evidence>